<feature type="transmembrane region" description="Helical" evidence="16">
    <location>
        <begin position="15"/>
        <end position="33"/>
    </location>
</feature>
<dbReference type="GO" id="GO:0004715">
    <property type="term" value="F:non-membrane spanning protein tyrosine kinase activity"/>
    <property type="evidence" value="ECO:0007669"/>
    <property type="project" value="UniProtKB-EC"/>
</dbReference>
<organism evidence="19">
    <name type="scientific">freshwater metagenome</name>
    <dbReference type="NCBI Taxonomy" id="449393"/>
    <lineage>
        <taxon>unclassified sequences</taxon>
        <taxon>metagenomes</taxon>
        <taxon>ecological metagenomes</taxon>
    </lineage>
</organism>
<dbReference type="Pfam" id="PF02706">
    <property type="entry name" value="Wzz"/>
    <property type="match status" value="1"/>
</dbReference>
<keyword evidence="9" id="KW-0547">Nucleotide-binding</keyword>
<keyword evidence="14" id="KW-0829">Tyrosine-protein kinase</keyword>
<evidence type="ECO:0000313" key="19">
    <source>
        <dbReference type="EMBL" id="CAB4677484.1"/>
    </source>
</evidence>
<evidence type="ECO:0000256" key="8">
    <source>
        <dbReference type="ARBA" id="ARBA00022692"/>
    </source>
</evidence>
<dbReference type="Gene3D" id="3.40.50.300">
    <property type="entry name" value="P-loop containing nucleotide triphosphate hydrolases"/>
    <property type="match status" value="1"/>
</dbReference>
<evidence type="ECO:0000256" key="14">
    <source>
        <dbReference type="ARBA" id="ARBA00023137"/>
    </source>
</evidence>
<evidence type="ECO:0000256" key="1">
    <source>
        <dbReference type="ARBA" id="ARBA00004429"/>
    </source>
</evidence>
<keyword evidence="7" id="KW-0808">Transferase</keyword>
<evidence type="ECO:0000256" key="7">
    <source>
        <dbReference type="ARBA" id="ARBA00022679"/>
    </source>
</evidence>
<keyword evidence="10" id="KW-0418">Kinase</keyword>
<evidence type="ECO:0000256" key="10">
    <source>
        <dbReference type="ARBA" id="ARBA00022777"/>
    </source>
</evidence>
<dbReference type="EC" id="2.7.10.2" evidence="4"/>
<evidence type="ECO:0000256" key="13">
    <source>
        <dbReference type="ARBA" id="ARBA00023136"/>
    </source>
</evidence>
<dbReference type="InterPro" id="IPR050445">
    <property type="entry name" value="Bact_polysacc_biosynth/exp"/>
</dbReference>
<evidence type="ECO:0000256" key="6">
    <source>
        <dbReference type="ARBA" id="ARBA00022519"/>
    </source>
</evidence>
<comment type="catalytic activity">
    <reaction evidence="15">
        <text>L-tyrosyl-[protein] + ATP = O-phospho-L-tyrosyl-[protein] + ADP + H(+)</text>
        <dbReference type="Rhea" id="RHEA:10596"/>
        <dbReference type="Rhea" id="RHEA-COMP:10136"/>
        <dbReference type="Rhea" id="RHEA-COMP:20101"/>
        <dbReference type="ChEBI" id="CHEBI:15378"/>
        <dbReference type="ChEBI" id="CHEBI:30616"/>
        <dbReference type="ChEBI" id="CHEBI:46858"/>
        <dbReference type="ChEBI" id="CHEBI:61978"/>
        <dbReference type="ChEBI" id="CHEBI:456216"/>
        <dbReference type="EC" id="2.7.10.2"/>
    </reaction>
</comment>
<sequence>MELIQYWRLVVQNRILITCSVILGLFAAVVITFTTTPMYQSQAELFVSTPASALDISALATGSSFSQQRVKSYAQIINSPLTLNPVIERLQLDITPAALAEQITASAPLDTVLIALTVTDSNPNRAAAIANAVAEQFGATVGNLELHGQGVDSPVKVSTVQYGVVPSAPSSPKKTINFALGLLLGLGLGIGLASLRRILDNTIKNEDDLGGTPLLAAIGFDKDADEKPLLTQIGRYSARTEAYRTLRTNLQFLRPDDHPQVIVVTSALPGEGKTTGAINLALSLTQAGAKTILVEADLRRPKVPIYMDVTTNVAGLSELLSGQKKINKVALKKLLRQEEKSGLDILASGKVPPNPSELLGSATFDILIALLRKTYDYVIIDCPPLLPVIDAAVVTAKADGAILMIRAGVTKKPQFTGCRDAIQAVGSTILGVILNMIPESHLEYEYGYRYGYPRYYGNNYRPYGAKELAESRYAPRAEDLARINRDDAFEHVKGKRFKEELMKDAKSRA</sequence>
<keyword evidence="8 16" id="KW-0812">Transmembrane</keyword>
<comment type="similarity">
    <text evidence="2">Belongs to the CpsD/CapB family.</text>
</comment>
<evidence type="ECO:0000256" key="5">
    <source>
        <dbReference type="ARBA" id="ARBA00022475"/>
    </source>
</evidence>
<comment type="similarity">
    <text evidence="3">Belongs to the etk/wzc family.</text>
</comment>
<evidence type="ECO:0000256" key="16">
    <source>
        <dbReference type="SAM" id="Phobius"/>
    </source>
</evidence>
<feature type="domain" description="AAA" evidence="18">
    <location>
        <begin position="260"/>
        <end position="403"/>
    </location>
</feature>
<dbReference type="EMBL" id="CAEZWY010000137">
    <property type="protein sequence ID" value="CAB4677484.1"/>
    <property type="molecule type" value="Genomic_DNA"/>
</dbReference>
<keyword evidence="5" id="KW-1003">Cell membrane</keyword>
<evidence type="ECO:0000256" key="2">
    <source>
        <dbReference type="ARBA" id="ARBA00007316"/>
    </source>
</evidence>
<dbReference type="GO" id="GO:0005524">
    <property type="term" value="F:ATP binding"/>
    <property type="evidence" value="ECO:0007669"/>
    <property type="project" value="UniProtKB-KW"/>
</dbReference>
<accession>A0A6J6MXN9</accession>
<evidence type="ECO:0000256" key="3">
    <source>
        <dbReference type="ARBA" id="ARBA00008883"/>
    </source>
</evidence>
<evidence type="ECO:0000256" key="9">
    <source>
        <dbReference type="ARBA" id="ARBA00022741"/>
    </source>
</evidence>
<keyword evidence="6" id="KW-0997">Cell inner membrane</keyword>
<evidence type="ECO:0000256" key="11">
    <source>
        <dbReference type="ARBA" id="ARBA00022840"/>
    </source>
</evidence>
<feature type="domain" description="Polysaccharide chain length determinant N-terminal" evidence="17">
    <location>
        <begin position="2"/>
        <end position="89"/>
    </location>
</feature>
<protein>
    <recommendedName>
        <fullName evidence="4">non-specific protein-tyrosine kinase</fullName>
        <ecNumber evidence="4">2.7.10.2</ecNumber>
    </recommendedName>
</protein>
<dbReference type="InterPro" id="IPR025669">
    <property type="entry name" value="AAA_dom"/>
</dbReference>
<dbReference type="AlphaFoldDB" id="A0A6J6MXN9"/>
<reference evidence="19" key="1">
    <citation type="submission" date="2020-05" db="EMBL/GenBank/DDBJ databases">
        <authorList>
            <person name="Chiriac C."/>
            <person name="Salcher M."/>
            <person name="Ghai R."/>
            <person name="Kavagutti S V."/>
        </authorList>
    </citation>
    <scope>NUCLEOTIDE SEQUENCE</scope>
</reference>
<gene>
    <name evidence="19" type="ORF">UFOPK2312_00953</name>
</gene>
<evidence type="ECO:0000256" key="12">
    <source>
        <dbReference type="ARBA" id="ARBA00022989"/>
    </source>
</evidence>
<dbReference type="InterPro" id="IPR005702">
    <property type="entry name" value="Wzc-like_C"/>
</dbReference>
<dbReference type="PANTHER" id="PTHR32309">
    <property type="entry name" value="TYROSINE-PROTEIN KINASE"/>
    <property type="match status" value="1"/>
</dbReference>
<dbReference type="PANTHER" id="PTHR32309:SF13">
    <property type="entry name" value="FERRIC ENTEROBACTIN TRANSPORT PROTEIN FEPE"/>
    <property type="match status" value="1"/>
</dbReference>
<evidence type="ECO:0000259" key="17">
    <source>
        <dbReference type="Pfam" id="PF02706"/>
    </source>
</evidence>
<evidence type="ECO:0000259" key="18">
    <source>
        <dbReference type="Pfam" id="PF13614"/>
    </source>
</evidence>
<dbReference type="Pfam" id="PF13614">
    <property type="entry name" value="AAA_31"/>
    <property type="match status" value="1"/>
</dbReference>
<keyword evidence="13 16" id="KW-0472">Membrane</keyword>
<name>A0A6J6MXN9_9ZZZZ</name>
<keyword evidence="11" id="KW-0067">ATP-binding</keyword>
<keyword evidence="12 16" id="KW-1133">Transmembrane helix</keyword>
<dbReference type="InterPro" id="IPR003856">
    <property type="entry name" value="LPS_length_determ_N"/>
</dbReference>
<evidence type="ECO:0000256" key="15">
    <source>
        <dbReference type="ARBA" id="ARBA00051245"/>
    </source>
</evidence>
<dbReference type="NCBIfam" id="TIGR01007">
    <property type="entry name" value="eps_fam"/>
    <property type="match status" value="1"/>
</dbReference>
<dbReference type="SUPFAM" id="SSF52540">
    <property type="entry name" value="P-loop containing nucleoside triphosphate hydrolases"/>
    <property type="match status" value="1"/>
</dbReference>
<dbReference type="CDD" id="cd05387">
    <property type="entry name" value="BY-kinase"/>
    <property type="match status" value="1"/>
</dbReference>
<dbReference type="GO" id="GO:0005886">
    <property type="term" value="C:plasma membrane"/>
    <property type="evidence" value="ECO:0007669"/>
    <property type="project" value="UniProtKB-SubCell"/>
</dbReference>
<dbReference type="InterPro" id="IPR027417">
    <property type="entry name" value="P-loop_NTPase"/>
</dbReference>
<proteinExistence type="inferred from homology"/>
<evidence type="ECO:0000256" key="4">
    <source>
        <dbReference type="ARBA" id="ARBA00011903"/>
    </source>
</evidence>
<comment type="subcellular location">
    <subcellularLocation>
        <location evidence="1">Cell inner membrane</location>
        <topology evidence="1">Multi-pass membrane protein</topology>
    </subcellularLocation>
</comment>